<accession>A0A3E3JYY4</accession>
<dbReference type="GO" id="GO:0006259">
    <property type="term" value="P:DNA metabolic process"/>
    <property type="evidence" value="ECO:0007669"/>
    <property type="project" value="InterPro"/>
</dbReference>
<dbReference type="InterPro" id="IPR018330">
    <property type="entry name" value="RecT_fam"/>
</dbReference>
<dbReference type="OrthoDB" id="1091556at2"/>
<organism evidence="1 2">
    <name type="scientific">Sellimonas intestinalis</name>
    <dbReference type="NCBI Taxonomy" id="1653434"/>
    <lineage>
        <taxon>Bacteria</taxon>
        <taxon>Bacillati</taxon>
        <taxon>Bacillota</taxon>
        <taxon>Clostridia</taxon>
        <taxon>Lachnospirales</taxon>
        <taxon>Lachnospiraceae</taxon>
        <taxon>Sellimonas</taxon>
    </lineage>
</organism>
<dbReference type="EMBL" id="QVLX01000015">
    <property type="protein sequence ID" value="RGE84506.1"/>
    <property type="molecule type" value="Genomic_DNA"/>
</dbReference>
<keyword evidence="2" id="KW-1185">Reference proteome</keyword>
<name>A0A3E3JYY4_9FIRM</name>
<dbReference type="RefSeq" id="WP_117493875.1">
    <property type="nucleotide sequence ID" value="NZ_CAUAFM010000003.1"/>
</dbReference>
<evidence type="ECO:0000313" key="2">
    <source>
        <dbReference type="Proteomes" id="UP000261080"/>
    </source>
</evidence>
<evidence type="ECO:0000313" key="1">
    <source>
        <dbReference type="EMBL" id="RGE84506.1"/>
    </source>
</evidence>
<dbReference type="Proteomes" id="UP000261080">
    <property type="component" value="Unassembled WGS sequence"/>
</dbReference>
<gene>
    <name evidence="1" type="ORF">DW016_15240</name>
</gene>
<dbReference type="AlphaFoldDB" id="A0A3E3JYY4"/>
<dbReference type="Pfam" id="PF03837">
    <property type="entry name" value="RecT"/>
    <property type="match status" value="1"/>
</dbReference>
<comment type="caution">
    <text evidence="1">The sequence shown here is derived from an EMBL/GenBank/DDBJ whole genome shotgun (WGS) entry which is preliminary data.</text>
</comment>
<proteinExistence type="predicted"/>
<dbReference type="GO" id="GO:0003677">
    <property type="term" value="F:DNA binding"/>
    <property type="evidence" value="ECO:0007669"/>
    <property type="project" value="InterPro"/>
</dbReference>
<protein>
    <recommendedName>
        <fullName evidence="3">Recombinase RecT</fullName>
    </recommendedName>
</protein>
<reference evidence="1 2" key="1">
    <citation type="submission" date="2018-08" db="EMBL/GenBank/DDBJ databases">
        <title>A genome reference for cultivated species of the human gut microbiota.</title>
        <authorList>
            <person name="Zou Y."/>
            <person name="Xue W."/>
            <person name="Luo G."/>
        </authorList>
    </citation>
    <scope>NUCLEOTIDE SEQUENCE [LARGE SCALE GENOMIC DNA]</scope>
    <source>
        <strain evidence="1 2">AF37-2AT</strain>
    </source>
</reference>
<evidence type="ECO:0008006" key="3">
    <source>
        <dbReference type="Google" id="ProtNLM"/>
    </source>
</evidence>
<sequence>MDELMKQEMKYDVSAPFSNGENFNNLYKMAQRISKSQLVPQNYQGKPEDCMLAIDMANRNGMSPVMVMQNLYVVKGKPVWSGQACMSMIKASKEFKNVRVVYVGEEGTDEWGCYVKATYKETGEEAVGTKITIKMAKDEGWYSKPDKYGKETSKWQTMPQQMLAYRAAALFCRIYLPNEIMGCCVEGEPEDIETVPKKEAENPFDIVEKVSEETEAIFK</sequence>